<gene>
    <name evidence="8" type="ORF">WMG39_15140</name>
</gene>
<evidence type="ECO:0000256" key="4">
    <source>
        <dbReference type="ARBA" id="ARBA00022679"/>
    </source>
</evidence>
<evidence type="ECO:0000256" key="1">
    <source>
        <dbReference type="ARBA" id="ARBA00001541"/>
    </source>
</evidence>
<accession>A0ABU8YP31</accession>
<dbReference type="InterPro" id="IPR011990">
    <property type="entry name" value="TPR-like_helical_dom_sf"/>
</dbReference>
<comment type="catalytic activity">
    <reaction evidence="1">
        <text>L-glutamyl-[protein] + S-adenosyl-L-methionine = [protein]-L-glutamate 5-O-methyl ester + S-adenosyl-L-homocysteine</text>
        <dbReference type="Rhea" id="RHEA:24452"/>
        <dbReference type="Rhea" id="RHEA-COMP:10208"/>
        <dbReference type="Rhea" id="RHEA-COMP:10311"/>
        <dbReference type="ChEBI" id="CHEBI:29973"/>
        <dbReference type="ChEBI" id="CHEBI:57856"/>
        <dbReference type="ChEBI" id="CHEBI:59789"/>
        <dbReference type="ChEBI" id="CHEBI:82795"/>
        <dbReference type="EC" id="2.1.1.80"/>
    </reaction>
</comment>
<protein>
    <recommendedName>
        <fullName evidence="2">protein-glutamate O-methyltransferase</fullName>
        <ecNumber evidence="2">2.1.1.80</ecNumber>
    </recommendedName>
</protein>
<evidence type="ECO:0000259" key="7">
    <source>
        <dbReference type="PROSITE" id="PS50123"/>
    </source>
</evidence>
<dbReference type="SMART" id="SM00138">
    <property type="entry name" value="MeTrc"/>
    <property type="match status" value="1"/>
</dbReference>
<keyword evidence="5" id="KW-0949">S-adenosyl-L-methionine</keyword>
<evidence type="ECO:0000256" key="3">
    <source>
        <dbReference type="ARBA" id="ARBA00022603"/>
    </source>
</evidence>
<dbReference type="PRINTS" id="PR00996">
    <property type="entry name" value="CHERMTFRASE"/>
</dbReference>
<dbReference type="CDD" id="cd02440">
    <property type="entry name" value="AdoMet_MTases"/>
    <property type="match status" value="1"/>
</dbReference>
<feature type="domain" description="CheR-type methyltransferase" evidence="7">
    <location>
        <begin position="1"/>
        <end position="260"/>
    </location>
</feature>
<dbReference type="PROSITE" id="PS50123">
    <property type="entry name" value="CHER"/>
    <property type="match status" value="1"/>
</dbReference>
<feature type="repeat" description="TPR" evidence="6">
    <location>
        <begin position="415"/>
        <end position="448"/>
    </location>
</feature>
<dbReference type="InterPro" id="IPR029063">
    <property type="entry name" value="SAM-dependent_MTases_sf"/>
</dbReference>
<reference evidence="8 9" key="1">
    <citation type="journal article" date="2020" name="Harmful Algae">
        <title>Molecular and morphological characterization of a novel dihydroanatoxin-a producing Microcoleus species (cyanobacteria) from the Russian River, California, USA.</title>
        <authorList>
            <person name="Conklin K.Y."/>
            <person name="Stancheva R."/>
            <person name="Otten T.G."/>
            <person name="Fadness R."/>
            <person name="Boyer G.L."/>
            <person name="Read B."/>
            <person name="Zhang X."/>
            <person name="Sheath R.G."/>
        </authorList>
    </citation>
    <scope>NUCLEOTIDE SEQUENCE [LARGE SCALE GENOMIC DNA]</scope>
    <source>
        <strain evidence="8 9">PTRS2</strain>
    </source>
</reference>
<name>A0ABU8YP31_9CYAN</name>
<dbReference type="SMART" id="SM00028">
    <property type="entry name" value="TPR"/>
    <property type="match status" value="4"/>
</dbReference>
<sequence>MNDSLLQLFIQLISSQIGLQIRSQDRGTVCQKLVDRMKLLQIEKPDKYYQILNSKSFDSQKEWRELVLLLTTVESYFMRDRGQFDLLKKVILPELIEQKRNLQNTLGIQPTLRLWSAGCSTGEEPYSLAILLKQLISDWPQWKILILGTDINEKVIEKAQQGVYSPWSFRLVDPQVQKQYFNQRQIEWEISRELRQSVSFSCVNLIADEFPNIYKNIYNFDLILCRNVFVYFEHQYISLVLKKFARTLRPGGYLMTGHAEVHGQIMNEFLPKVFPESIVYQRRDPLPGEESQNEYWNLQQLKSSREKSENSGVVDDRNFLGRATKSASFAQGHFAELTPLLTESSPLGKMLRNRYLVGDLTEKKCAKAPNNELNQPQEKTASLLIEEAKTNFKNKAYAAAIAQAKQSLKMQPYNFDADYLLAQIYANLGKYSQAIEHCQRASKVDAMSVFPYYLQAQIAEEEGKLETAKQFLKRIIYLCPSFISAYLDLGNIYHKEGQITRAMKMYNSSCEILGKLPPHTPIEQQGKMTASQVLLELKKKLVRLYSKQNLCTGS</sequence>
<dbReference type="Gene3D" id="3.40.50.150">
    <property type="entry name" value="Vaccinia Virus protein VP39"/>
    <property type="match status" value="1"/>
</dbReference>
<keyword evidence="4" id="KW-0808">Transferase</keyword>
<dbReference type="InterPro" id="IPR000780">
    <property type="entry name" value="CheR_MeTrfase"/>
</dbReference>
<dbReference type="PANTHER" id="PTHR24422:SF19">
    <property type="entry name" value="CHEMOTAXIS PROTEIN METHYLTRANSFERASE"/>
    <property type="match status" value="1"/>
</dbReference>
<dbReference type="Gene3D" id="1.25.40.10">
    <property type="entry name" value="Tetratricopeptide repeat domain"/>
    <property type="match status" value="1"/>
</dbReference>
<dbReference type="InterPro" id="IPR022642">
    <property type="entry name" value="CheR_C"/>
</dbReference>
<evidence type="ECO:0000313" key="9">
    <source>
        <dbReference type="Proteomes" id="UP001384579"/>
    </source>
</evidence>
<evidence type="ECO:0000256" key="6">
    <source>
        <dbReference type="PROSITE-ProRule" id="PRU00339"/>
    </source>
</evidence>
<dbReference type="PROSITE" id="PS50005">
    <property type="entry name" value="TPR"/>
    <property type="match status" value="1"/>
</dbReference>
<dbReference type="EMBL" id="JBBLXS010000187">
    <property type="protein sequence ID" value="MEK0186174.1"/>
    <property type="molecule type" value="Genomic_DNA"/>
</dbReference>
<keyword evidence="3 8" id="KW-0489">Methyltransferase</keyword>
<evidence type="ECO:0000313" key="8">
    <source>
        <dbReference type="EMBL" id="MEK0186174.1"/>
    </source>
</evidence>
<dbReference type="Pfam" id="PF13181">
    <property type="entry name" value="TPR_8"/>
    <property type="match status" value="2"/>
</dbReference>
<dbReference type="InterPro" id="IPR050903">
    <property type="entry name" value="Bact_Chemotaxis_MeTrfase"/>
</dbReference>
<keyword evidence="6" id="KW-0802">TPR repeat</keyword>
<evidence type="ECO:0000256" key="5">
    <source>
        <dbReference type="ARBA" id="ARBA00022691"/>
    </source>
</evidence>
<dbReference type="Gene3D" id="1.10.155.10">
    <property type="entry name" value="Chemotaxis receptor methyltransferase CheR, N-terminal domain"/>
    <property type="match status" value="1"/>
</dbReference>
<dbReference type="GO" id="GO:0008168">
    <property type="term" value="F:methyltransferase activity"/>
    <property type="evidence" value="ECO:0007669"/>
    <property type="project" value="UniProtKB-KW"/>
</dbReference>
<comment type="caution">
    <text evidence="8">The sequence shown here is derived from an EMBL/GenBank/DDBJ whole genome shotgun (WGS) entry which is preliminary data.</text>
</comment>
<organism evidence="8 9">
    <name type="scientific">Microcoleus anatoxicus PTRS2</name>
    <dbReference type="NCBI Taxonomy" id="2705321"/>
    <lineage>
        <taxon>Bacteria</taxon>
        <taxon>Bacillati</taxon>
        <taxon>Cyanobacteriota</taxon>
        <taxon>Cyanophyceae</taxon>
        <taxon>Oscillatoriophycideae</taxon>
        <taxon>Oscillatoriales</taxon>
        <taxon>Microcoleaceae</taxon>
        <taxon>Microcoleus</taxon>
        <taxon>Microcoleus anatoxicus</taxon>
    </lineage>
</organism>
<dbReference type="Pfam" id="PF01739">
    <property type="entry name" value="CheR"/>
    <property type="match status" value="1"/>
</dbReference>
<dbReference type="RefSeq" id="WP_340525198.1">
    <property type="nucleotide sequence ID" value="NZ_JBBLXS010000187.1"/>
</dbReference>
<dbReference type="SUPFAM" id="SSF53335">
    <property type="entry name" value="S-adenosyl-L-methionine-dependent methyltransferases"/>
    <property type="match status" value="1"/>
</dbReference>
<dbReference type="InterPro" id="IPR036804">
    <property type="entry name" value="CheR_N_sf"/>
</dbReference>
<keyword evidence="9" id="KW-1185">Reference proteome</keyword>
<dbReference type="SUPFAM" id="SSF48452">
    <property type="entry name" value="TPR-like"/>
    <property type="match status" value="1"/>
</dbReference>
<proteinExistence type="predicted"/>
<dbReference type="PANTHER" id="PTHR24422">
    <property type="entry name" value="CHEMOTAXIS PROTEIN METHYLTRANSFERASE"/>
    <property type="match status" value="1"/>
</dbReference>
<dbReference type="Proteomes" id="UP001384579">
    <property type="component" value="Unassembled WGS sequence"/>
</dbReference>
<dbReference type="EC" id="2.1.1.80" evidence="2"/>
<dbReference type="Pfam" id="PF14559">
    <property type="entry name" value="TPR_19"/>
    <property type="match status" value="1"/>
</dbReference>
<dbReference type="SUPFAM" id="SSF47757">
    <property type="entry name" value="Chemotaxis receptor methyltransferase CheR, N-terminal domain"/>
    <property type="match status" value="1"/>
</dbReference>
<dbReference type="GO" id="GO:0032259">
    <property type="term" value="P:methylation"/>
    <property type="evidence" value="ECO:0007669"/>
    <property type="project" value="UniProtKB-KW"/>
</dbReference>
<dbReference type="InterPro" id="IPR019734">
    <property type="entry name" value="TPR_rpt"/>
</dbReference>
<evidence type="ECO:0000256" key="2">
    <source>
        <dbReference type="ARBA" id="ARBA00012534"/>
    </source>
</evidence>